<feature type="domain" description="Metallo-beta-lactamase" evidence="1">
    <location>
        <begin position="69"/>
        <end position="253"/>
    </location>
</feature>
<accession>A0A517N1W4</accession>
<dbReference type="Pfam" id="PF12706">
    <property type="entry name" value="Lactamase_B_2"/>
    <property type="match status" value="1"/>
</dbReference>
<evidence type="ECO:0000259" key="1">
    <source>
        <dbReference type="Pfam" id="PF12706"/>
    </source>
</evidence>
<keyword evidence="3" id="KW-1185">Reference proteome</keyword>
<sequence length="286" mass="31500">MAPRNLCVEQETQELLRAAFPLASYNIPLSGTPCSPLLGSMKLVLLGTTGYHPNDRRQTACLMLPELGVLLDAGTAIYRARPLIETSHLDIFLTHAHLDHCVGLTFLFDVLYEKNVERVTVHGEPEKLAAIREHLFSELLFPVLPPIDMQSIAKNVELADGGKLTHFSLEHPGGSIGYRIDWPDRSMAYVTDTVADTKADYLEEIAGVDLLIHECYFDDSQEEQAVLTGHSCLTPVVEVAKKANVGRLVLVHINPLFADDGELDIAGARKIFAKTEIGVDGMVLEF</sequence>
<dbReference type="EMBL" id="CP036263">
    <property type="protein sequence ID" value="QDT01132.1"/>
    <property type="molecule type" value="Genomic_DNA"/>
</dbReference>
<proteinExistence type="predicted"/>
<dbReference type="Proteomes" id="UP000319852">
    <property type="component" value="Chromosome"/>
</dbReference>
<dbReference type="AlphaFoldDB" id="A0A517N1W4"/>
<dbReference type="EC" id="3.1.-.-" evidence="2"/>
<evidence type="ECO:0000313" key="2">
    <source>
        <dbReference type="EMBL" id="QDT01132.1"/>
    </source>
</evidence>
<dbReference type="KEGG" id="amob:HG15A2_44740"/>
<dbReference type="GO" id="GO:0042781">
    <property type="term" value="F:3'-tRNA processing endoribonuclease activity"/>
    <property type="evidence" value="ECO:0007669"/>
    <property type="project" value="TreeGrafter"/>
</dbReference>
<keyword evidence="2" id="KW-0378">Hydrolase</keyword>
<dbReference type="PANTHER" id="PTHR46018:SF2">
    <property type="entry name" value="ZINC PHOSPHODIESTERASE ELAC PROTEIN 1"/>
    <property type="match status" value="1"/>
</dbReference>
<evidence type="ECO:0000313" key="3">
    <source>
        <dbReference type="Proteomes" id="UP000319852"/>
    </source>
</evidence>
<dbReference type="InterPro" id="IPR001279">
    <property type="entry name" value="Metallo-B-lactamas"/>
</dbReference>
<gene>
    <name evidence="2" type="primary">rbn</name>
    <name evidence="2" type="ORF">HG15A2_44740</name>
</gene>
<protein>
    <submittedName>
        <fullName evidence="2">Ribonuclease BN</fullName>
        <ecNumber evidence="2">3.1.-.-</ecNumber>
    </submittedName>
</protein>
<dbReference type="PANTHER" id="PTHR46018">
    <property type="entry name" value="ZINC PHOSPHODIESTERASE ELAC PROTEIN 1"/>
    <property type="match status" value="1"/>
</dbReference>
<name>A0A517N1W4_9BACT</name>
<dbReference type="Gene3D" id="3.60.15.10">
    <property type="entry name" value="Ribonuclease Z/Hydroxyacylglutathione hydrolase-like"/>
    <property type="match status" value="1"/>
</dbReference>
<reference evidence="2 3" key="1">
    <citation type="submission" date="2019-02" db="EMBL/GenBank/DDBJ databases">
        <title>Deep-cultivation of Planctomycetes and their phenomic and genomic characterization uncovers novel biology.</title>
        <authorList>
            <person name="Wiegand S."/>
            <person name="Jogler M."/>
            <person name="Boedeker C."/>
            <person name="Pinto D."/>
            <person name="Vollmers J."/>
            <person name="Rivas-Marin E."/>
            <person name="Kohn T."/>
            <person name="Peeters S.H."/>
            <person name="Heuer A."/>
            <person name="Rast P."/>
            <person name="Oberbeckmann S."/>
            <person name="Bunk B."/>
            <person name="Jeske O."/>
            <person name="Meyerdierks A."/>
            <person name="Storesund J.E."/>
            <person name="Kallscheuer N."/>
            <person name="Luecker S."/>
            <person name="Lage O.M."/>
            <person name="Pohl T."/>
            <person name="Merkel B.J."/>
            <person name="Hornburger P."/>
            <person name="Mueller R.-W."/>
            <person name="Bruemmer F."/>
            <person name="Labrenz M."/>
            <person name="Spormann A.M."/>
            <person name="Op den Camp H."/>
            <person name="Overmann J."/>
            <person name="Amann R."/>
            <person name="Jetten M.S.M."/>
            <person name="Mascher T."/>
            <person name="Medema M.H."/>
            <person name="Devos D.P."/>
            <person name="Kaster A.-K."/>
            <person name="Ovreas L."/>
            <person name="Rohde M."/>
            <person name="Galperin M.Y."/>
            <person name="Jogler C."/>
        </authorList>
    </citation>
    <scope>NUCLEOTIDE SEQUENCE [LARGE SCALE GENOMIC DNA]</scope>
    <source>
        <strain evidence="2 3">HG15A2</strain>
    </source>
</reference>
<dbReference type="SUPFAM" id="SSF56281">
    <property type="entry name" value="Metallo-hydrolase/oxidoreductase"/>
    <property type="match status" value="1"/>
</dbReference>
<dbReference type="InterPro" id="IPR036866">
    <property type="entry name" value="RibonucZ/Hydroxyglut_hydro"/>
</dbReference>
<organism evidence="2 3">
    <name type="scientific">Adhaeretor mobilis</name>
    <dbReference type="NCBI Taxonomy" id="1930276"/>
    <lineage>
        <taxon>Bacteria</taxon>
        <taxon>Pseudomonadati</taxon>
        <taxon>Planctomycetota</taxon>
        <taxon>Planctomycetia</taxon>
        <taxon>Pirellulales</taxon>
        <taxon>Lacipirellulaceae</taxon>
        <taxon>Adhaeretor</taxon>
    </lineage>
</organism>